<dbReference type="EMBL" id="JANAKD010002154">
    <property type="protein sequence ID" value="KAJ3474553.1"/>
    <property type="molecule type" value="Genomic_DNA"/>
</dbReference>
<comment type="caution">
    <text evidence="1">The sequence shown here is derived from an EMBL/GenBank/DDBJ whole genome shotgun (WGS) entry which is preliminary data.</text>
</comment>
<protein>
    <submittedName>
        <fullName evidence="1">Uncharacterized protein</fullName>
    </submittedName>
</protein>
<dbReference type="Proteomes" id="UP001148737">
    <property type="component" value="Unassembled WGS sequence"/>
</dbReference>
<evidence type="ECO:0000313" key="2">
    <source>
        <dbReference type="Proteomes" id="UP001148737"/>
    </source>
</evidence>
<keyword evidence="2" id="KW-1185">Reference proteome</keyword>
<name>A0ACC1QHI2_9HYPO</name>
<reference evidence="1" key="1">
    <citation type="submission" date="2022-07" db="EMBL/GenBank/DDBJ databases">
        <title>Genome Sequence of Lecanicillium saksenae.</title>
        <authorList>
            <person name="Buettner E."/>
        </authorList>
    </citation>
    <scope>NUCLEOTIDE SEQUENCE</scope>
    <source>
        <strain evidence="1">VT-O1</strain>
    </source>
</reference>
<accession>A0ACC1QHI2</accession>
<organism evidence="1 2">
    <name type="scientific">Lecanicillium saksenae</name>
    <dbReference type="NCBI Taxonomy" id="468837"/>
    <lineage>
        <taxon>Eukaryota</taxon>
        <taxon>Fungi</taxon>
        <taxon>Dikarya</taxon>
        <taxon>Ascomycota</taxon>
        <taxon>Pezizomycotina</taxon>
        <taxon>Sordariomycetes</taxon>
        <taxon>Hypocreomycetidae</taxon>
        <taxon>Hypocreales</taxon>
        <taxon>Cordycipitaceae</taxon>
        <taxon>Lecanicillium</taxon>
    </lineage>
</organism>
<evidence type="ECO:0000313" key="1">
    <source>
        <dbReference type="EMBL" id="KAJ3474553.1"/>
    </source>
</evidence>
<proteinExistence type="predicted"/>
<gene>
    <name evidence="1" type="ORF">NLG97_g9790</name>
</gene>
<sequence length="685" mass="74816">MAYVETETTTHFMRVRPMDSSLHQLSATALQAKLTAGEITSVDLVESCLARIERYNSRLNCLLSVRPRTQLIAHATSLDAERRARPNALRSKLHGIPIVLKDVFVTGPELGMPTTVGAAVFAGMTAKRNAPLVDRLQEAGLIILGKSNMTEFCGLKSNSIKSGWSTCGGQTKSPYRRRNLVEDDQPITAGSSSGSAVAVAAGFAPISLGNETSAALVYPASVCGVYAYKCGYRRVPMEGVFSVSDSYDCIGPIARDPADLIALAEILQQNTRLGMAVASQSGSAGQEFRGLAVGVVASTWGVHDSLVAGKWGDARVIKEYENAVFKMRGRGARVVYPLQAPEPDCIRYDGETLISTSYGEFSDRVKEFIQCFEHSNIKDLKDIISWNHAHASTALPPPYETQTELIAAVNSKMRPEMLQNIVPRLRHLAGQNGIGEIMRRSGDLDIVLSSSECQLVTYAAAAGWPCASVPLGVWRKNGQPYGMFAISKNGNEETLLRFIHEWGRVFGGMQAPDLEMMSEASAGQRFHHSTNSPPTSPSVLTANAVKMETALKSWELDNNIKLIDPKRDALYQYDAEAQKAAQQARPWALDPNYFKHVRISAVALIKMTMHARSGGNLEVMGLMQGYTEGDTFVVTDAFRLPVEGTETRVNAQGEANEYIIEYLDLCRAQGRQENVVGWTLSWPLS</sequence>